<dbReference type="GO" id="GO:0005741">
    <property type="term" value="C:mitochondrial outer membrane"/>
    <property type="evidence" value="ECO:0007669"/>
    <property type="project" value="UniProtKB-SubCell"/>
</dbReference>
<name>W9SN64_9ROSA</name>
<reference evidence="14" key="1">
    <citation type="submission" date="2013-01" db="EMBL/GenBank/DDBJ databases">
        <title>Draft Genome Sequence of a Mulberry Tree, Morus notabilis C.K. Schneid.</title>
        <authorList>
            <person name="He N."/>
            <person name="Zhao S."/>
        </authorList>
    </citation>
    <scope>NUCLEOTIDE SEQUENCE</scope>
</reference>
<dbReference type="STRING" id="981085.W9SN64"/>
<feature type="domain" description="Phospholipid/glycerol acyltransferase" evidence="12">
    <location>
        <begin position="135"/>
        <end position="262"/>
    </location>
</feature>
<dbReference type="InterPro" id="IPR002123">
    <property type="entry name" value="Plipid/glycerol_acylTrfase"/>
</dbReference>
<dbReference type="SMART" id="SM00563">
    <property type="entry name" value="PlsC"/>
    <property type="match status" value="1"/>
</dbReference>
<dbReference type="GO" id="GO:0008374">
    <property type="term" value="F:O-acyltransferase activity"/>
    <property type="evidence" value="ECO:0007669"/>
    <property type="project" value="TreeGrafter"/>
</dbReference>
<evidence type="ECO:0000256" key="8">
    <source>
        <dbReference type="ARBA" id="ARBA00023136"/>
    </source>
</evidence>
<dbReference type="Proteomes" id="UP000030645">
    <property type="component" value="Unassembled WGS sequence"/>
</dbReference>
<sequence>MAARIERGDLWKNKARSLQLRLRDRFRVVVDRRLRRHRIFSSDGCFSSTLQRWMQRFRDFRTDSLPSSSAFYRKRVSKNFSAEEDSVILRMLQAVAVPVIGNVCHVFMHGLNRIQVYGVEKLHEALLDRSKDKPLLTVSNHVASVDDPFVIAALLPPRVLFDAQNVRWTICATDRCFKNPVTSAFFRSVKVLPVSRGDGIYQKGMDMAISKLNRGGWVHIFPEGSRSRDGGKTMGSSKRGVGRLVVDADNVPIVVPFVHTGMQEIMPIGANLPRIGKTVMVLIGDPIRFDDLLDAEGVKGEFTGRLYDAVALRIGHRLHELKVQVDQLALQQQIESQNYQGRNTERAAVILQQVDWELFGMGSPTFNDDEASPAQEIQIQRKLDVAHHPQEPVSSDRYFRVGLSHEERIASRMQNFMDPTELMGFAARGLFMNHKLDKISNSTPPAGIGPLQITNGKAEISCGESLRNSSLTLTVRACGPKDLTAAEESAISIASIIRHHETEYLSSLEVHNKFCFVKARLFHNFLLTYLHGQASYSNLPDTTFKVLALSSYLSQFLHDEPT</sequence>
<keyword evidence="4" id="KW-1000">Mitochondrion outer membrane</keyword>
<evidence type="ECO:0000256" key="3">
    <source>
        <dbReference type="ARBA" id="ARBA00022679"/>
    </source>
</evidence>
<evidence type="ECO:0000256" key="4">
    <source>
        <dbReference type="ARBA" id="ARBA00022787"/>
    </source>
</evidence>
<evidence type="ECO:0000256" key="7">
    <source>
        <dbReference type="ARBA" id="ARBA00023128"/>
    </source>
</evidence>
<evidence type="ECO:0000313" key="13">
    <source>
        <dbReference type="EMBL" id="EXC17985.1"/>
    </source>
</evidence>
<dbReference type="PANTHER" id="PTHR12497:SF0">
    <property type="entry name" value="TAFAZZIN"/>
    <property type="match status" value="1"/>
</dbReference>
<keyword evidence="14" id="KW-1185">Reference proteome</keyword>
<dbReference type="PRINTS" id="PR00979">
    <property type="entry name" value="TAFAZZIN"/>
</dbReference>
<comment type="subcellular location">
    <subcellularLocation>
        <location evidence="1">Mitochondrion inner membrane</location>
        <topology evidence="1">Peripheral membrane protein</topology>
        <orientation evidence="1">Intermembrane side</orientation>
    </subcellularLocation>
    <subcellularLocation>
        <location evidence="10">Mitochondrion outer membrane</location>
        <topology evidence="10">Peripheral membrane protein</topology>
        <orientation evidence="10">Intermembrane side</orientation>
    </subcellularLocation>
</comment>
<keyword evidence="7" id="KW-0496">Mitochondrion</keyword>
<evidence type="ECO:0000256" key="10">
    <source>
        <dbReference type="ARBA" id="ARBA00024323"/>
    </source>
</evidence>
<evidence type="ECO:0000256" key="9">
    <source>
        <dbReference type="ARBA" id="ARBA00023315"/>
    </source>
</evidence>
<keyword evidence="9" id="KW-0012">Acyltransferase</keyword>
<evidence type="ECO:0000313" key="14">
    <source>
        <dbReference type="Proteomes" id="UP000030645"/>
    </source>
</evidence>
<dbReference type="GO" id="GO:0006644">
    <property type="term" value="P:phospholipid metabolic process"/>
    <property type="evidence" value="ECO:0007669"/>
    <property type="project" value="InterPro"/>
</dbReference>
<dbReference type="Pfam" id="PF01553">
    <property type="entry name" value="Acyltransferase"/>
    <property type="match status" value="1"/>
</dbReference>
<evidence type="ECO:0000256" key="11">
    <source>
        <dbReference type="ARBA" id="ARBA00047906"/>
    </source>
</evidence>
<dbReference type="eggNOG" id="KOG2847">
    <property type="taxonomic scope" value="Eukaryota"/>
</dbReference>
<evidence type="ECO:0000256" key="5">
    <source>
        <dbReference type="ARBA" id="ARBA00022792"/>
    </source>
</evidence>
<dbReference type="CDD" id="cd07989">
    <property type="entry name" value="LPLAT_AGPAT-like"/>
    <property type="match status" value="1"/>
</dbReference>
<keyword evidence="6" id="KW-0443">Lipid metabolism</keyword>
<comment type="similarity">
    <text evidence="2">Belongs to the taffazin family.</text>
</comment>
<evidence type="ECO:0000256" key="1">
    <source>
        <dbReference type="ARBA" id="ARBA00004137"/>
    </source>
</evidence>
<organism evidence="13 14">
    <name type="scientific">Morus notabilis</name>
    <dbReference type="NCBI Taxonomy" id="981085"/>
    <lineage>
        <taxon>Eukaryota</taxon>
        <taxon>Viridiplantae</taxon>
        <taxon>Streptophyta</taxon>
        <taxon>Embryophyta</taxon>
        <taxon>Tracheophyta</taxon>
        <taxon>Spermatophyta</taxon>
        <taxon>Magnoliopsida</taxon>
        <taxon>eudicotyledons</taxon>
        <taxon>Gunneridae</taxon>
        <taxon>Pentapetalae</taxon>
        <taxon>rosids</taxon>
        <taxon>fabids</taxon>
        <taxon>Rosales</taxon>
        <taxon>Moraceae</taxon>
        <taxon>Moreae</taxon>
        <taxon>Morus</taxon>
    </lineage>
</organism>
<dbReference type="AlphaFoldDB" id="W9SN64"/>
<dbReference type="EMBL" id="KE345827">
    <property type="protein sequence ID" value="EXC17985.1"/>
    <property type="molecule type" value="Genomic_DNA"/>
</dbReference>
<accession>W9SN64</accession>
<protein>
    <recommendedName>
        <fullName evidence="12">Phospholipid/glycerol acyltransferase domain-containing protein</fullName>
    </recommendedName>
</protein>
<keyword evidence="3" id="KW-0808">Transferase</keyword>
<gene>
    <name evidence="13" type="ORF">L484_002878</name>
</gene>
<keyword evidence="5" id="KW-0999">Mitochondrion inner membrane</keyword>
<dbReference type="PANTHER" id="PTHR12497">
    <property type="entry name" value="TAZ PROTEIN TAFAZZIN"/>
    <property type="match status" value="1"/>
</dbReference>
<dbReference type="SUPFAM" id="SSF69593">
    <property type="entry name" value="Glycerol-3-phosphate (1)-acyltransferase"/>
    <property type="match status" value="1"/>
</dbReference>
<dbReference type="GO" id="GO:0005743">
    <property type="term" value="C:mitochondrial inner membrane"/>
    <property type="evidence" value="ECO:0007669"/>
    <property type="project" value="UniProtKB-SubCell"/>
</dbReference>
<evidence type="ECO:0000256" key="6">
    <source>
        <dbReference type="ARBA" id="ARBA00023098"/>
    </source>
</evidence>
<keyword evidence="8" id="KW-0472">Membrane</keyword>
<comment type="catalytic activity">
    <reaction evidence="11">
        <text>1'-[1,2-diacyl-sn-glycero-3-phospho],3'-[1-acyl-sn-glycero-3-phospho]-glycerol + a 1,2-diacyl-sn-glycero-3-phosphocholine = a cardiolipin + a 1-acyl-sn-glycero-3-phosphocholine</text>
        <dbReference type="Rhea" id="RHEA:33731"/>
        <dbReference type="ChEBI" id="CHEBI:57643"/>
        <dbReference type="ChEBI" id="CHEBI:58168"/>
        <dbReference type="ChEBI" id="CHEBI:62237"/>
        <dbReference type="ChEBI" id="CHEBI:64743"/>
    </reaction>
    <physiologicalReaction direction="left-to-right" evidence="11">
        <dbReference type="Rhea" id="RHEA:33732"/>
    </physiologicalReaction>
    <physiologicalReaction direction="right-to-left" evidence="11">
        <dbReference type="Rhea" id="RHEA:33733"/>
    </physiologicalReaction>
</comment>
<evidence type="ECO:0000259" key="12">
    <source>
        <dbReference type="SMART" id="SM00563"/>
    </source>
</evidence>
<evidence type="ECO:0000256" key="2">
    <source>
        <dbReference type="ARBA" id="ARBA00010524"/>
    </source>
</evidence>
<proteinExistence type="inferred from homology"/>
<dbReference type="InterPro" id="IPR000872">
    <property type="entry name" value="Tafazzin"/>
</dbReference>